<name>A0A9J6F741_HAELO</name>
<keyword evidence="4" id="KW-1185">Reference proteome</keyword>
<gene>
    <name evidence="3" type="ORF">HPB48_002932</name>
</gene>
<feature type="region of interest" description="Disordered" evidence="2">
    <location>
        <begin position="161"/>
        <end position="189"/>
    </location>
</feature>
<dbReference type="OMA" id="FHILEIR"/>
<evidence type="ECO:0000256" key="2">
    <source>
        <dbReference type="SAM" id="MobiDB-lite"/>
    </source>
</evidence>
<dbReference type="AlphaFoldDB" id="A0A9J6F741"/>
<keyword evidence="1" id="KW-0175">Coiled coil</keyword>
<feature type="compositionally biased region" description="Low complexity" evidence="2">
    <location>
        <begin position="252"/>
        <end position="264"/>
    </location>
</feature>
<reference evidence="3 4" key="1">
    <citation type="journal article" date="2020" name="Cell">
        <title>Large-Scale Comparative Analyses of Tick Genomes Elucidate Their Genetic Diversity and Vector Capacities.</title>
        <authorList>
            <consortium name="Tick Genome and Microbiome Consortium (TIGMIC)"/>
            <person name="Jia N."/>
            <person name="Wang J."/>
            <person name="Shi W."/>
            <person name="Du L."/>
            <person name="Sun Y."/>
            <person name="Zhan W."/>
            <person name="Jiang J.F."/>
            <person name="Wang Q."/>
            <person name="Zhang B."/>
            <person name="Ji P."/>
            <person name="Bell-Sakyi L."/>
            <person name="Cui X.M."/>
            <person name="Yuan T.T."/>
            <person name="Jiang B.G."/>
            <person name="Yang W.F."/>
            <person name="Lam T.T."/>
            <person name="Chang Q.C."/>
            <person name="Ding S.J."/>
            <person name="Wang X.J."/>
            <person name="Zhu J.G."/>
            <person name="Ruan X.D."/>
            <person name="Zhao L."/>
            <person name="Wei J.T."/>
            <person name="Ye R.Z."/>
            <person name="Que T.C."/>
            <person name="Du C.H."/>
            <person name="Zhou Y.H."/>
            <person name="Cheng J.X."/>
            <person name="Dai P.F."/>
            <person name="Guo W.B."/>
            <person name="Han X.H."/>
            <person name="Huang E.J."/>
            <person name="Li L.F."/>
            <person name="Wei W."/>
            <person name="Gao Y.C."/>
            <person name="Liu J.Z."/>
            <person name="Shao H.Z."/>
            <person name="Wang X."/>
            <person name="Wang C.C."/>
            <person name="Yang T.C."/>
            <person name="Huo Q.B."/>
            <person name="Li W."/>
            <person name="Chen H.Y."/>
            <person name="Chen S.E."/>
            <person name="Zhou L.G."/>
            <person name="Ni X.B."/>
            <person name="Tian J.H."/>
            <person name="Sheng Y."/>
            <person name="Liu T."/>
            <person name="Pan Y.S."/>
            <person name="Xia L.Y."/>
            <person name="Li J."/>
            <person name="Zhao F."/>
            <person name="Cao W.C."/>
        </authorList>
    </citation>
    <scope>NUCLEOTIDE SEQUENCE [LARGE SCALE GENOMIC DNA]</scope>
    <source>
        <strain evidence="3">HaeL-2018</strain>
    </source>
</reference>
<accession>A0A9J6F741</accession>
<dbReference type="VEuPathDB" id="VectorBase:HLOH_040177"/>
<dbReference type="Proteomes" id="UP000821853">
    <property type="component" value="Chromosome 1"/>
</dbReference>
<organism evidence="3 4">
    <name type="scientific">Haemaphysalis longicornis</name>
    <name type="common">Bush tick</name>
    <dbReference type="NCBI Taxonomy" id="44386"/>
    <lineage>
        <taxon>Eukaryota</taxon>
        <taxon>Metazoa</taxon>
        <taxon>Ecdysozoa</taxon>
        <taxon>Arthropoda</taxon>
        <taxon>Chelicerata</taxon>
        <taxon>Arachnida</taxon>
        <taxon>Acari</taxon>
        <taxon>Parasitiformes</taxon>
        <taxon>Ixodida</taxon>
        <taxon>Ixodoidea</taxon>
        <taxon>Ixodidae</taxon>
        <taxon>Haemaphysalinae</taxon>
        <taxon>Haemaphysalis</taxon>
    </lineage>
</organism>
<dbReference type="EMBL" id="JABSTR010000001">
    <property type="protein sequence ID" value="KAH9361070.1"/>
    <property type="molecule type" value="Genomic_DNA"/>
</dbReference>
<feature type="compositionally biased region" description="Low complexity" evidence="2">
    <location>
        <begin position="166"/>
        <end position="182"/>
    </location>
</feature>
<sequence>MYLLVSRTRRGNMDFTETLKGQVQKAQQIINEIEAIRRNLQENCERLKDDVDIACNQQITSICQRKDQLYRQAEFLAAEQERLLQADLARLHQYQGSVLSLLQLYSAGTLKDDGKDLTCLKDLELPRVSTTVPQLEFAKTGAAELEQAVCGFGRAHLQEPVRLKDGQTSSGSGAASKGSDGTESWLRCEGSDSNDSWLLCDMEIGNGEDEIVATSLPKSLSSATSSSIEAVSMDEEDVCGTLNRLTADPKSSRSPDSSPWLLSSTGGYDRNTRLDKLAKALSEIVTTDCKNTEEEAEEPNWLLAPKDTVAAKNDVVASKTSDINSKWLFVSKAKPLATSYATKIKDMFKPYFDHGNNSMWVARGKNGQ</sequence>
<evidence type="ECO:0000313" key="3">
    <source>
        <dbReference type="EMBL" id="KAH9361070.1"/>
    </source>
</evidence>
<proteinExistence type="predicted"/>
<feature type="coiled-coil region" evidence="1">
    <location>
        <begin position="19"/>
        <end position="57"/>
    </location>
</feature>
<evidence type="ECO:0000313" key="4">
    <source>
        <dbReference type="Proteomes" id="UP000821853"/>
    </source>
</evidence>
<comment type="caution">
    <text evidence="3">The sequence shown here is derived from an EMBL/GenBank/DDBJ whole genome shotgun (WGS) entry which is preliminary data.</text>
</comment>
<feature type="region of interest" description="Disordered" evidence="2">
    <location>
        <begin position="244"/>
        <end position="265"/>
    </location>
</feature>
<dbReference type="OrthoDB" id="6480448at2759"/>
<evidence type="ECO:0000256" key="1">
    <source>
        <dbReference type="SAM" id="Coils"/>
    </source>
</evidence>
<protein>
    <submittedName>
        <fullName evidence="3">Uncharacterized protein</fullName>
    </submittedName>
</protein>